<dbReference type="CDD" id="cd01412">
    <property type="entry name" value="SIRT5_Af1_CobB"/>
    <property type="match status" value="1"/>
</dbReference>
<evidence type="ECO:0000259" key="5">
    <source>
        <dbReference type="PROSITE" id="PS50305"/>
    </source>
</evidence>
<dbReference type="InterPro" id="IPR027546">
    <property type="entry name" value="Sirtuin_class_III"/>
</dbReference>
<dbReference type="InterPro" id="IPR026591">
    <property type="entry name" value="Sirtuin_cat_small_dom_sf"/>
</dbReference>
<dbReference type="InterPro" id="IPR050134">
    <property type="entry name" value="NAD-dep_sirtuin_deacylases"/>
</dbReference>
<comment type="similarity">
    <text evidence="1">Belongs to the sirtuin family. Class I subfamily.</text>
</comment>
<dbReference type="PROSITE" id="PS50305">
    <property type="entry name" value="SIRTUIN"/>
    <property type="match status" value="1"/>
</dbReference>
<feature type="binding site" evidence="4">
    <location>
        <position position="223"/>
    </location>
    <ligand>
        <name>Zn(2+)</name>
        <dbReference type="ChEBI" id="CHEBI:29105"/>
    </ligand>
</feature>
<evidence type="ECO:0000256" key="2">
    <source>
        <dbReference type="ARBA" id="ARBA00022679"/>
    </source>
</evidence>
<feature type="active site" description="Proton acceptor" evidence="4">
    <location>
        <position position="152"/>
    </location>
</feature>
<dbReference type="Proteomes" id="UP000235672">
    <property type="component" value="Unassembled WGS sequence"/>
</dbReference>
<dbReference type="GO" id="GO:0036055">
    <property type="term" value="F:protein-succinyllysine desuccinylase activity"/>
    <property type="evidence" value="ECO:0007669"/>
    <property type="project" value="InterPro"/>
</dbReference>
<keyword evidence="4" id="KW-0479">Metal-binding</keyword>
<accession>A0A2J6QNA9</accession>
<feature type="domain" description="Deacetylase sirtuin-type" evidence="5">
    <location>
        <begin position="29"/>
        <end position="328"/>
    </location>
</feature>
<protein>
    <submittedName>
        <fullName evidence="6">DHS-like NAD/FAD-binding domain-containing protein</fullName>
    </submittedName>
</protein>
<dbReference type="Pfam" id="PF02146">
    <property type="entry name" value="SIR2"/>
    <property type="match status" value="1"/>
</dbReference>
<feature type="binding site" evidence="4">
    <location>
        <position position="160"/>
    </location>
    <ligand>
        <name>Zn(2+)</name>
        <dbReference type="ChEBI" id="CHEBI:29105"/>
    </ligand>
</feature>
<name>A0A2J6QNA9_9HELO</name>
<dbReference type="PANTHER" id="PTHR11085">
    <property type="entry name" value="NAD-DEPENDENT PROTEIN DEACYLASE SIRTUIN-5, MITOCHONDRIAL-RELATED"/>
    <property type="match status" value="1"/>
</dbReference>
<dbReference type="Gene3D" id="3.40.50.1220">
    <property type="entry name" value="TPP-binding domain"/>
    <property type="match status" value="1"/>
</dbReference>
<evidence type="ECO:0000313" key="7">
    <source>
        <dbReference type="Proteomes" id="UP000235672"/>
    </source>
</evidence>
<proteinExistence type="inferred from homology"/>
<dbReference type="OrthoDB" id="424302at2759"/>
<feature type="binding site" evidence="4">
    <location>
        <position position="163"/>
    </location>
    <ligand>
        <name>Zn(2+)</name>
        <dbReference type="ChEBI" id="CHEBI:29105"/>
    </ligand>
</feature>
<dbReference type="AlphaFoldDB" id="A0A2J6QNA9"/>
<dbReference type="GO" id="GO:0005634">
    <property type="term" value="C:nucleus"/>
    <property type="evidence" value="ECO:0007669"/>
    <property type="project" value="TreeGrafter"/>
</dbReference>
<sequence>MLLAQKHILNFNIRISHRRLSTTAHMANRRAPSSDVSKFHEVLTSSKRIMALCGAGLSAASGLGTFRGAGGMWRNHRATSLATPEAFEKDPGLVWLFYSYRRHKALQAKPNAGHYALTELSKKLPDFITLTQNVDGLSQRAEHPREQLKLLHGSVFDIKCFSCDRIELNNYDDPFHPLLAIESEEDDRLVPAENTVRATAAYMDPNVNTTTINPDDLPHCPKCKTGLLRPGVVWFGEALPEDTLGEIDEWIKQDKIDLILVIGTTATVWPAAGYVEEAKRKGARVAVINMDGLDGELGAASNLRNGDFLFQGDAAKILPEILKPVIGELKIAS</sequence>
<evidence type="ECO:0000256" key="4">
    <source>
        <dbReference type="PROSITE-ProRule" id="PRU00236"/>
    </source>
</evidence>
<dbReference type="SUPFAM" id="SSF52467">
    <property type="entry name" value="DHS-like NAD/FAD-binding domain"/>
    <property type="match status" value="1"/>
</dbReference>
<gene>
    <name evidence="6" type="ORF">NA56DRAFT_640531</name>
</gene>
<dbReference type="InterPro" id="IPR003000">
    <property type="entry name" value="Sirtuin"/>
</dbReference>
<dbReference type="STRING" id="1745343.A0A2J6QNA9"/>
<keyword evidence="4" id="KW-0862">Zinc</keyword>
<dbReference type="GO" id="GO:0036054">
    <property type="term" value="F:protein-malonyllysine demalonylase activity"/>
    <property type="evidence" value="ECO:0007669"/>
    <property type="project" value="InterPro"/>
</dbReference>
<feature type="binding site" evidence="4">
    <location>
        <position position="220"/>
    </location>
    <ligand>
        <name>Zn(2+)</name>
        <dbReference type="ChEBI" id="CHEBI:29105"/>
    </ligand>
</feature>
<dbReference type="EMBL" id="KZ613465">
    <property type="protein sequence ID" value="PMD27751.1"/>
    <property type="molecule type" value="Genomic_DNA"/>
</dbReference>
<keyword evidence="2" id="KW-0808">Transferase</keyword>
<dbReference type="GO" id="GO:0070403">
    <property type="term" value="F:NAD+ binding"/>
    <property type="evidence" value="ECO:0007669"/>
    <property type="project" value="InterPro"/>
</dbReference>
<dbReference type="Gene3D" id="3.30.1600.10">
    <property type="entry name" value="SIR2/SIRT2 'Small Domain"/>
    <property type="match status" value="1"/>
</dbReference>
<evidence type="ECO:0000313" key="6">
    <source>
        <dbReference type="EMBL" id="PMD27751.1"/>
    </source>
</evidence>
<dbReference type="GO" id="GO:0046872">
    <property type="term" value="F:metal ion binding"/>
    <property type="evidence" value="ECO:0007669"/>
    <property type="project" value="UniProtKB-KW"/>
</dbReference>
<keyword evidence="3" id="KW-0520">NAD</keyword>
<organism evidence="6 7">
    <name type="scientific">Hyaloscypha hepaticicola</name>
    <dbReference type="NCBI Taxonomy" id="2082293"/>
    <lineage>
        <taxon>Eukaryota</taxon>
        <taxon>Fungi</taxon>
        <taxon>Dikarya</taxon>
        <taxon>Ascomycota</taxon>
        <taxon>Pezizomycotina</taxon>
        <taxon>Leotiomycetes</taxon>
        <taxon>Helotiales</taxon>
        <taxon>Hyaloscyphaceae</taxon>
        <taxon>Hyaloscypha</taxon>
    </lineage>
</organism>
<dbReference type="GO" id="GO:0017136">
    <property type="term" value="F:histone deacetylase activity, NAD-dependent"/>
    <property type="evidence" value="ECO:0007669"/>
    <property type="project" value="TreeGrafter"/>
</dbReference>
<dbReference type="InterPro" id="IPR026590">
    <property type="entry name" value="Ssirtuin_cat_dom"/>
</dbReference>
<dbReference type="PANTHER" id="PTHR11085:SF10">
    <property type="entry name" value="NAD-DEPENDENT PROTEIN DEACYLASE SIRTUIN-5, MITOCHONDRIAL-RELATED"/>
    <property type="match status" value="1"/>
</dbReference>
<keyword evidence="7" id="KW-1185">Reference proteome</keyword>
<evidence type="ECO:0000256" key="1">
    <source>
        <dbReference type="ARBA" id="ARBA00006924"/>
    </source>
</evidence>
<dbReference type="InterPro" id="IPR029035">
    <property type="entry name" value="DHS-like_NAD/FAD-binding_dom"/>
</dbReference>
<reference evidence="6 7" key="1">
    <citation type="submission" date="2016-05" db="EMBL/GenBank/DDBJ databases">
        <title>A degradative enzymes factory behind the ericoid mycorrhizal symbiosis.</title>
        <authorList>
            <consortium name="DOE Joint Genome Institute"/>
            <person name="Martino E."/>
            <person name="Morin E."/>
            <person name="Grelet G."/>
            <person name="Kuo A."/>
            <person name="Kohler A."/>
            <person name="Daghino S."/>
            <person name="Barry K."/>
            <person name="Choi C."/>
            <person name="Cichocki N."/>
            <person name="Clum A."/>
            <person name="Copeland A."/>
            <person name="Hainaut M."/>
            <person name="Haridas S."/>
            <person name="Labutti K."/>
            <person name="Lindquist E."/>
            <person name="Lipzen A."/>
            <person name="Khouja H.-R."/>
            <person name="Murat C."/>
            <person name="Ohm R."/>
            <person name="Olson A."/>
            <person name="Spatafora J."/>
            <person name="Veneault-Fourrey C."/>
            <person name="Henrissat B."/>
            <person name="Grigoriev I."/>
            <person name="Martin F."/>
            <person name="Perotto S."/>
        </authorList>
    </citation>
    <scope>NUCLEOTIDE SEQUENCE [LARGE SCALE GENOMIC DNA]</scope>
    <source>
        <strain evidence="6 7">UAMH 7357</strain>
    </source>
</reference>
<evidence type="ECO:0000256" key="3">
    <source>
        <dbReference type="ARBA" id="ARBA00023027"/>
    </source>
</evidence>